<proteinExistence type="predicted"/>
<dbReference type="RefSeq" id="XP_018987547.1">
    <property type="nucleotide sequence ID" value="XM_019132534.1"/>
</dbReference>
<gene>
    <name evidence="2" type="ORF">BABINDRAFT_69279</name>
</gene>
<sequence>MYIPKLFAYVFFFFVSQCTGWFYNVHRVREGSTPLYRLSNPYQVTATHFIHCA</sequence>
<reference evidence="3" key="1">
    <citation type="submission" date="2016-05" db="EMBL/GenBank/DDBJ databases">
        <title>Comparative genomics of biotechnologically important yeasts.</title>
        <authorList>
            <consortium name="DOE Joint Genome Institute"/>
            <person name="Riley R."/>
            <person name="Haridas S."/>
            <person name="Wolfe K.H."/>
            <person name="Lopes M.R."/>
            <person name="Hittinger C.T."/>
            <person name="Goker M."/>
            <person name="Salamov A."/>
            <person name="Wisecaver J."/>
            <person name="Long T.M."/>
            <person name="Aerts A.L."/>
            <person name="Barry K."/>
            <person name="Choi C."/>
            <person name="Clum A."/>
            <person name="Coughlan A.Y."/>
            <person name="Deshpande S."/>
            <person name="Douglass A.P."/>
            <person name="Hanson S.J."/>
            <person name="Klenk H.-P."/>
            <person name="Labutti K."/>
            <person name="Lapidus A."/>
            <person name="Lindquist E."/>
            <person name="Lipzen A."/>
            <person name="Meier-Kolthoff J.P."/>
            <person name="Ohm R.A."/>
            <person name="Otillar R.P."/>
            <person name="Pangilinan J."/>
            <person name="Peng Y."/>
            <person name="Rokas A."/>
            <person name="Rosa C.A."/>
            <person name="Scheuner C."/>
            <person name="Sibirny A.A."/>
            <person name="Slot J.C."/>
            <person name="Stielow J.B."/>
            <person name="Sun H."/>
            <person name="Kurtzman C.P."/>
            <person name="Blackwell M."/>
            <person name="Grigoriev I.V."/>
            <person name="Jeffries T.W."/>
        </authorList>
    </citation>
    <scope>NUCLEOTIDE SEQUENCE [LARGE SCALE GENOMIC DNA]</scope>
    <source>
        <strain evidence="3">NRRL Y-12698</strain>
    </source>
</reference>
<keyword evidence="1" id="KW-0812">Transmembrane</keyword>
<dbReference type="AlphaFoldDB" id="A0A1E3QWZ4"/>
<evidence type="ECO:0000313" key="2">
    <source>
        <dbReference type="EMBL" id="ODQ82219.1"/>
    </source>
</evidence>
<evidence type="ECO:0000313" key="3">
    <source>
        <dbReference type="Proteomes" id="UP000094336"/>
    </source>
</evidence>
<dbReference type="Proteomes" id="UP000094336">
    <property type="component" value="Unassembled WGS sequence"/>
</dbReference>
<dbReference type="EMBL" id="KV454426">
    <property type="protein sequence ID" value="ODQ82219.1"/>
    <property type="molecule type" value="Genomic_DNA"/>
</dbReference>
<organism evidence="2 3">
    <name type="scientific">Babjeviella inositovora NRRL Y-12698</name>
    <dbReference type="NCBI Taxonomy" id="984486"/>
    <lineage>
        <taxon>Eukaryota</taxon>
        <taxon>Fungi</taxon>
        <taxon>Dikarya</taxon>
        <taxon>Ascomycota</taxon>
        <taxon>Saccharomycotina</taxon>
        <taxon>Pichiomycetes</taxon>
        <taxon>Serinales incertae sedis</taxon>
        <taxon>Babjeviella</taxon>
    </lineage>
</organism>
<keyword evidence="1" id="KW-1133">Transmembrane helix</keyword>
<name>A0A1E3QWZ4_9ASCO</name>
<dbReference type="GeneID" id="30150387"/>
<keyword evidence="1" id="KW-0472">Membrane</keyword>
<accession>A0A1E3QWZ4</accession>
<keyword evidence="3" id="KW-1185">Reference proteome</keyword>
<protein>
    <submittedName>
        <fullName evidence="2">Uncharacterized protein</fullName>
    </submittedName>
</protein>
<evidence type="ECO:0000256" key="1">
    <source>
        <dbReference type="SAM" id="Phobius"/>
    </source>
</evidence>
<feature type="transmembrane region" description="Helical" evidence="1">
    <location>
        <begin position="6"/>
        <end position="25"/>
    </location>
</feature>